<evidence type="ECO:0000313" key="1">
    <source>
        <dbReference type="EMBL" id="ADH64697.1"/>
    </source>
</evidence>
<dbReference type="EMBL" id="CP002042">
    <property type="protein sequence ID" value="ADH64697.1"/>
    <property type="molecule type" value="Genomic_DNA"/>
</dbReference>
<protein>
    <recommendedName>
        <fullName evidence="3">Sensory rhodopsin transducer</fullName>
    </recommendedName>
</protein>
<dbReference type="SUPFAM" id="SSF89232">
    <property type="entry name" value="Hypothetical protein TM1070"/>
    <property type="match status" value="1"/>
</dbReference>
<dbReference type="HOGENOM" id="CLU_143451_0_0_0"/>
<dbReference type="OrthoDB" id="26600at2"/>
<evidence type="ECO:0000313" key="2">
    <source>
        <dbReference type="Proteomes" id="UP000001916"/>
    </source>
</evidence>
<accession>D7BCW4</accession>
<dbReference type="Pfam" id="PF07100">
    <property type="entry name" value="ASRT"/>
    <property type="match status" value="1"/>
</dbReference>
<dbReference type="RefSeq" id="WP_013159231.1">
    <property type="nucleotide sequence ID" value="NC_014212.1"/>
</dbReference>
<dbReference type="Proteomes" id="UP000001916">
    <property type="component" value="Chromosome"/>
</dbReference>
<dbReference type="KEGG" id="msv:Mesil_2855"/>
<dbReference type="STRING" id="526227.Mesil_2855"/>
<reference evidence="1 2" key="1">
    <citation type="journal article" date="2010" name="Stand. Genomic Sci.">
        <title>Complete genome sequence of Meiothermus silvanus type strain (VI-R2).</title>
        <authorList>
            <person name="Sikorski J."/>
            <person name="Tindall B.J."/>
            <person name="Lowry S."/>
            <person name="Lucas S."/>
            <person name="Nolan M."/>
            <person name="Copeland A."/>
            <person name="Glavina Del Rio T."/>
            <person name="Tice H."/>
            <person name="Cheng J.F."/>
            <person name="Han C."/>
            <person name="Pitluck S."/>
            <person name="Liolios K."/>
            <person name="Ivanova N."/>
            <person name="Mavromatis K."/>
            <person name="Mikhailova N."/>
            <person name="Pati A."/>
            <person name="Goodwin L."/>
            <person name="Chen A."/>
            <person name="Palaniappan K."/>
            <person name="Land M."/>
            <person name="Hauser L."/>
            <person name="Chang Y.J."/>
            <person name="Jeffries C.D."/>
            <person name="Rohde M."/>
            <person name="Goker M."/>
            <person name="Woyke T."/>
            <person name="Bristow J."/>
            <person name="Eisen J.A."/>
            <person name="Markowitz V."/>
            <person name="Hugenholtz P."/>
            <person name="Kyrpides N.C."/>
            <person name="Klenk H.P."/>
            <person name="Lapidus A."/>
        </authorList>
    </citation>
    <scope>NUCLEOTIDE SEQUENCE [LARGE SCALE GENOMIC DNA]</scope>
    <source>
        <strain evidence="2">ATCC 700542 / DSM 9946 / VI-R2</strain>
    </source>
</reference>
<gene>
    <name evidence="1" type="ordered locus">Mesil_2855</name>
</gene>
<evidence type="ECO:0008006" key="3">
    <source>
        <dbReference type="Google" id="ProtNLM"/>
    </source>
</evidence>
<name>D7BCW4_ALLS1</name>
<sequence length="130" mass="14669">MAETSTKSGAQTWFVPDGYLPARGPEGTYVGHDCVCLLNTTSQEARIWLDIYFEDQDPVEGLEVRLLPKRCLHLRMDKPEMLGGFEMPREVPYALRVRSSVPIVVQYSRLDVTQANMAFLSVMGFPQDEG</sequence>
<dbReference type="eggNOG" id="COG4288">
    <property type="taxonomic scope" value="Bacteria"/>
</dbReference>
<dbReference type="InterPro" id="IPR009794">
    <property type="entry name" value="ASRT"/>
</dbReference>
<dbReference type="Gene3D" id="2.60.290.11">
    <property type="entry name" value="TM1070-like"/>
    <property type="match status" value="1"/>
</dbReference>
<proteinExistence type="predicted"/>
<keyword evidence="2" id="KW-1185">Reference proteome</keyword>
<organism evidence="1 2">
    <name type="scientific">Allomeiothermus silvanus (strain ATCC 700542 / DSM 9946 / NBRC 106475 / NCIMB 13440 / VI-R2)</name>
    <name type="common">Thermus silvanus</name>
    <dbReference type="NCBI Taxonomy" id="526227"/>
    <lineage>
        <taxon>Bacteria</taxon>
        <taxon>Thermotogati</taxon>
        <taxon>Deinococcota</taxon>
        <taxon>Deinococci</taxon>
        <taxon>Thermales</taxon>
        <taxon>Thermaceae</taxon>
        <taxon>Allomeiothermus</taxon>
    </lineage>
</organism>
<dbReference type="AlphaFoldDB" id="D7BCW4"/>
<dbReference type="InterPro" id="IPR036698">
    <property type="entry name" value="TM1070-like_sf"/>
</dbReference>